<dbReference type="KEGG" id="pdl:Pyrde_1493"/>
<reference evidence="2 3" key="1">
    <citation type="submission" date="2015-10" db="EMBL/GenBank/DDBJ databases">
        <title>Complete genome sequence of hyperthermophilic archaeon Pyrodictium delaneyi Su06.</title>
        <authorList>
            <person name="Jung J.-H."/>
            <person name="Lin J."/>
            <person name="Holden J.F."/>
            <person name="Park C.-S."/>
        </authorList>
    </citation>
    <scope>NUCLEOTIDE SEQUENCE [LARGE SCALE GENOMIC DNA]</scope>
    <source>
        <strain evidence="2 3">Su06</strain>
    </source>
</reference>
<accession>A0A0P0N481</accession>
<dbReference type="PROSITE" id="PS51278">
    <property type="entry name" value="GATASE_TYPE_2"/>
    <property type="match status" value="1"/>
</dbReference>
<dbReference type="PANTHER" id="PTHR42824">
    <property type="entry name" value="GLUTAMINE AMIDOTRANSFERASE"/>
    <property type="match status" value="1"/>
</dbReference>
<dbReference type="InterPro" id="IPR017932">
    <property type="entry name" value="GATase_2_dom"/>
</dbReference>
<feature type="domain" description="Glutamine amidotransferase type-2" evidence="1">
    <location>
        <begin position="46"/>
        <end position="288"/>
    </location>
</feature>
<dbReference type="Proteomes" id="UP000058613">
    <property type="component" value="Chromosome"/>
</dbReference>
<name>A0A0P0N481_9CREN</name>
<dbReference type="GeneID" id="26099835"/>
<gene>
    <name evidence="2" type="ORF">Pyrde_1493</name>
</gene>
<dbReference type="PANTHER" id="PTHR42824:SF1">
    <property type="entry name" value="GLUTAMINE AMIDOTRANSFERASE YAFJ-RELATED"/>
    <property type="match status" value="1"/>
</dbReference>
<evidence type="ECO:0000313" key="3">
    <source>
        <dbReference type="Proteomes" id="UP000058613"/>
    </source>
</evidence>
<dbReference type="EMBL" id="CP013011">
    <property type="protein sequence ID" value="ALL01536.1"/>
    <property type="molecule type" value="Genomic_DNA"/>
</dbReference>
<evidence type="ECO:0000313" key="2">
    <source>
        <dbReference type="EMBL" id="ALL01536.1"/>
    </source>
</evidence>
<dbReference type="SUPFAM" id="SSF56235">
    <property type="entry name" value="N-terminal nucleophile aminohydrolases (Ntn hydrolases)"/>
    <property type="match status" value="1"/>
</dbReference>
<dbReference type="RefSeq" id="WP_055409584.1">
    <property type="nucleotide sequence ID" value="NZ_CP013011.1"/>
</dbReference>
<organism evidence="2 3">
    <name type="scientific">Pyrodictium delaneyi</name>
    <dbReference type="NCBI Taxonomy" id="1273541"/>
    <lineage>
        <taxon>Archaea</taxon>
        <taxon>Thermoproteota</taxon>
        <taxon>Thermoprotei</taxon>
        <taxon>Desulfurococcales</taxon>
        <taxon>Pyrodictiaceae</taxon>
        <taxon>Pyrodictium</taxon>
    </lineage>
</organism>
<sequence>MCRLVAGVAWNREGSGTLAELIRLLAKAASNDPYLAAITGGEARHCHGLGFLLVLGIGTSWRVIYERFDALTHDIDEEEACQANLDVLRGIVEHVAGLISTSERAYVIVHARRAGRSEPRGSLNAHPFVVTLEQPEASLELYLAHNGGLHKDVLGERLGVNPSAYTDSHLLAMYLVRRLQMGVSLSDAIAEAREFTKSGLDLAIALLDRGANGVKPTLYLVGYMKPGLDENRQKYYEPIGFLGDGTAGYVSSTIRDLAIDKGLPLKFERIWGVYEAEIEHGLRKLKDL</sequence>
<dbReference type="OrthoDB" id="15387at2157"/>
<proteinExistence type="predicted"/>
<dbReference type="InterPro" id="IPR029055">
    <property type="entry name" value="Ntn_hydrolases_N"/>
</dbReference>
<protein>
    <recommendedName>
        <fullName evidence="1">Glutamine amidotransferase type-2 domain-containing protein</fullName>
    </recommendedName>
</protein>
<dbReference type="AlphaFoldDB" id="A0A0P0N481"/>
<evidence type="ECO:0000259" key="1">
    <source>
        <dbReference type="PROSITE" id="PS51278"/>
    </source>
</evidence>
<dbReference type="Gene3D" id="3.60.20.10">
    <property type="entry name" value="Glutamine Phosphoribosylpyrophosphate, subunit 1, domain 1"/>
    <property type="match status" value="1"/>
</dbReference>